<evidence type="ECO:0000313" key="3">
    <source>
        <dbReference type="EMBL" id="CAH0560757.1"/>
    </source>
</evidence>
<feature type="compositionally biased region" description="Low complexity" evidence="2">
    <location>
        <begin position="192"/>
        <end position="216"/>
    </location>
</feature>
<feature type="region of interest" description="Disordered" evidence="2">
    <location>
        <begin position="452"/>
        <end position="476"/>
    </location>
</feature>
<keyword evidence="4" id="KW-1185">Reference proteome</keyword>
<proteinExistence type="predicted"/>
<reference evidence="3" key="1">
    <citation type="submission" date="2021-12" db="EMBL/GenBank/DDBJ databases">
        <authorList>
            <person name="King R."/>
        </authorList>
    </citation>
    <scope>NUCLEOTIDE SEQUENCE</scope>
</reference>
<feature type="region of interest" description="Disordered" evidence="2">
    <location>
        <begin position="2603"/>
        <end position="2638"/>
    </location>
</feature>
<feature type="compositionally biased region" description="Low complexity" evidence="2">
    <location>
        <begin position="2624"/>
        <end position="2638"/>
    </location>
</feature>
<evidence type="ECO:0000256" key="2">
    <source>
        <dbReference type="SAM" id="MobiDB-lite"/>
    </source>
</evidence>
<feature type="region of interest" description="Disordered" evidence="2">
    <location>
        <begin position="542"/>
        <end position="563"/>
    </location>
</feature>
<feature type="compositionally biased region" description="Basic residues" evidence="2">
    <location>
        <begin position="220"/>
        <end position="232"/>
    </location>
</feature>
<protein>
    <submittedName>
        <fullName evidence="3">Uncharacterized protein</fullName>
    </submittedName>
</protein>
<dbReference type="OrthoDB" id="6022258at2759"/>
<dbReference type="EMBL" id="OV121138">
    <property type="protein sequence ID" value="CAH0560757.1"/>
    <property type="molecule type" value="Genomic_DNA"/>
</dbReference>
<feature type="coiled-coil region" evidence="1">
    <location>
        <begin position="1065"/>
        <end position="1092"/>
    </location>
</feature>
<feature type="compositionally biased region" description="Basic and acidic residues" evidence="2">
    <location>
        <begin position="637"/>
        <end position="660"/>
    </location>
</feature>
<accession>A0A9P0BBI6</accession>
<feature type="region of interest" description="Disordered" evidence="2">
    <location>
        <begin position="611"/>
        <end position="682"/>
    </location>
</feature>
<name>A0A9P0BBI6_BRAAE</name>
<feature type="compositionally biased region" description="Low complexity" evidence="2">
    <location>
        <begin position="667"/>
        <end position="680"/>
    </location>
</feature>
<feature type="region of interest" description="Disordered" evidence="2">
    <location>
        <begin position="262"/>
        <end position="292"/>
    </location>
</feature>
<feature type="compositionally biased region" description="Basic and acidic residues" evidence="2">
    <location>
        <begin position="331"/>
        <end position="343"/>
    </location>
</feature>
<feature type="compositionally biased region" description="Basic residues" evidence="2">
    <location>
        <begin position="272"/>
        <end position="285"/>
    </location>
</feature>
<feature type="region of interest" description="Disordered" evidence="2">
    <location>
        <begin position="331"/>
        <end position="350"/>
    </location>
</feature>
<evidence type="ECO:0000313" key="4">
    <source>
        <dbReference type="Proteomes" id="UP001154078"/>
    </source>
</evidence>
<feature type="compositionally biased region" description="Basic and acidic residues" evidence="2">
    <location>
        <begin position="2606"/>
        <end position="2620"/>
    </location>
</feature>
<dbReference type="Proteomes" id="UP001154078">
    <property type="component" value="Chromosome 7"/>
</dbReference>
<feature type="region of interest" description="Disordered" evidence="2">
    <location>
        <begin position="173"/>
        <end position="237"/>
    </location>
</feature>
<sequence>MDVPLRVITTPNLSASSIPDRNMQSSAKHIDGCVGNRIPIIAIFCVTAVIGFPSPKEIVLPEFNVSSAAEINDLTANGVQGRSINGVASQNSFDDTIKEVEAILRTNPALPRLTRGEILDLLDNITQTDIEKAKVLTNNRGQKAIMVVMPYTPESENNLQDFYTKPPITKMIGNEGDKNVKGGTNSVKRPSGRVSTSTSSRTISTSTITTTDTPVTNRRIPPKKQYTPKKRTKVETTYPTSTPKYTEYYSRYSTIHPRTTTIQSTTTSTYKPRSRGTPLRRRRPTTTKFPNHSYDEDMLVQENVHEEVYQAPKEQVFFNTNSQQFLPEEAVTKKETSLRKEHPTTSSPDLIELNIPTHLTEVVKDMHLSDAMDGTILVPTQRPIPQTDVKDDAQKIKDLMESLGIQTPTTTDMPNMENVASNLSPDMKDLLMSFGLIPNPDKAKDVKVEDPAPDKAEINPDSFVGFKPLPEDSSSRSEMDELLATFGLGRSSRKIKSHDYKQDNDHISLEAVPDEYKGLLTELGLRQGRKIESYSMKKTLAKDSKDTTTEKQHVFNPSDSQYASEEELDKLGRLINMVKELESLNRTITDEDLKKIDLQTLKELAESIKEEEDSIVPLNEQNPAPNPINFDYGLSKNEVKRQESTTTTEEPKNPSIKDLEESFGGQTSTTTTTEAPVEETPAPKRTGAYFLVDWNSFLDIDDQKGKRVNLRFQPTVGDPKSDNVTKWESIYDDYKSTSVGVFKNKLLVVEFLKNQEKIVTQEFLNEMDYNIESIKIFRHFTTKKSVILLLASSNTSINWYEVNNLKLEKIWTWNMVNQIKHFNVIKVKNHHTIVVLNNISKIEVYDFTKDLESFWLSQSISLQSSSSISTFVQHKWNYFLSITQKNHILVYKYERDHFVHHKNISCENVDQIVSFGIGFQSFLAVNGLTPKIYKFEDNELMEQNVTNSHLNHIQFFKVLPITKYRDDTALLIQRNLIHESHNSTVIDLLTFNGENFVEHEDIPCLYFGEDKNNLNCLINDETKNSISQITPLSIDDDTYLLIPNENGHNVLFSINVSLEVSENPAMEELEDLRREKEEIMNLLNTYEGIRKNKTSSELVSSSFINEANIDDKSKEFKDLFKDKNAFNEESKFRRIQDDIKNIGDEITDLNNIMDEILKKESRNSFDTILIEENSVIENGIFEDISAENIDVSHIVLKNNLRHIHGRKTMNNLIVNNTSTEFLNGIPYNDILHKSDTKIEINGNIQFKHEVRAADIHIQGGVVNNVNIEKDVVFINKNLTDTIHFKNILVENSFFAEEVNNLNIVDNKVKNHVNEDTIFLPENATVKNINGENLNDFINEICLRNIKCYIPNNFIIQGNLLVRSNSYTENLNDLPYPDGYVFIDESPHLNITGKKVFENLGVMEIRTPGVLNNENTDEFITLLSDQHIHNIEFNELEVAEEINIKGSIVGKHLEKFLSNPTLSNTVPSINANTNFKKVILDGDLIITNNLNQENFKKTLQDIVYKDEPTSEIIGRVDFNEGISIQNNLEIQSNIINNINIHDIITKDTDQVLNIKTLDGSVGFEHIYVEGLFGGQNVSKLDFETIKLSGEQFISSTLIFEDVEIKNLEITKKLNDLPPNDYYYVNSDNIFDNMVTIDNCKVDTINILKDIKGDIVDFDLENILENTLSFRKDQTISGDFTAKILNVDRLNASRVNGGDYGKLFEQENIYKEMLNKVIRRNMEIENLHINDSLNVNNINGRKTSYMLGNSRNLPRNIEFENDVFFNKIQINKLSEVNFTEFITDIIFKSDENPQITGDITFKNIVEVAKLIETEKINNIDIDDILTKFGKQQINKAVVIQGDVHFDDVHITQGVNGVDVRDVFEKIEMKEDTLNIKDNVVFERQPQILNLTIQGLVNEVELEKHVKNIVNVNKPNEINGKIVFTKHVNITGDILIDNVLNKRKVAEILSNALYIDRDANIQGPIVFNETTFFLKSLLIDRDLTTKKLFGFDLENWKQNAIFINKGLIKGTYVFENAIIHESILSKYINDIDMNTIVPLRTEQTIPAMFFDYISVIRALNLKGSMSGYNLSEEVQNALTMDKSYDINSEIVFQNNVLIRNTMNTPKINNINVQKIVTTNTDQNLTALYHFQMKCTLHNNIFIDGYLNNINLTEWNQNVVKENSENIQDIMQTWDVSGNITVMEDLNGGGMINNMDLHKIQSELEEKINYKYSVEKAIIDDYNNLCKDIENVYDLSKKQIYKFRYFDKFQDLVFENPIAYVKHIKYNHNNFLLVNEEDSCTTHILFYGNNFKPVYSVETGFVDEIITVLDRNTMYLVTRSPRKTRCDVVGTNVWKFGKGNMEQLVNLDNINLLQESMVPGTFYGMNKHGVTEFIIKKNIVKPYRKWEIFENNMAFVPRGLGTGFAVRTGKKLIRLNRDQPDDLENTNELSMNLDVIIVGNVTEESNHYFPGRLGGDLVATKVGTKESERTLLAVAAHEEISVRDPLDFITVYSDPVHGKMFHKIPTYKPSSLLSIEFGNGETLLAFLENKRILQIYEYKGINGFKHRLSAKISASKLFLMDLPLTQYLNERKFIGAIQDNKITLLEAVMSEVETTLAASDVFNVANESTNRGDDGQAYDKEDKSLQLTNNSPTSNSNPKCLD</sequence>
<keyword evidence="1" id="KW-0175">Coiled coil</keyword>
<gene>
    <name evidence="3" type="ORF">MELIAE_LOCUS10462</name>
</gene>
<evidence type="ECO:0000256" key="1">
    <source>
        <dbReference type="SAM" id="Coils"/>
    </source>
</evidence>
<feature type="compositionally biased region" description="Basic and acidic residues" evidence="2">
    <location>
        <begin position="542"/>
        <end position="553"/>
    </location>
</feature>
<organism evidence="3 4">
    <name type="scientific">Brassicogethes aeneus</name>
    <name type="common">Rape pollen beetle</name>
    <name type="synonym">Meligethes aeneus</name>
    <dbReference type="NCBI Taxonomy" id="1431903"/>
    <lineage>
        <taxon>Eukaryota</taxon>
        <taxon>Metazoa</taxon>
        <taxon>Ecdysozoa</taxon>
        <taxon>Arthropoda</taxon>
        <taxon>Hexapoda</taxon>
        <taxon>Insecta</taxon>
        <taxon>Pterygota</taxon>
        <taxon>Neoptera</taxon>
        <taxon>Endopterygota</taxon>
        <taxon>Coleoptera</taxon>
        <taxon>Polyphaga</taxon>
        <taxon>Cucujiformia</taxon>
        <taxon>Nitidulidae</taxon>
        <taxon>Meligethinae</taxon>
        <taxon>Brassicogethes</taxon>
    </lineage>
</organism>